<keyword evidence="2" id="KW-1185">Reference proteome</keyword>
<reference evidence="1 2" key="1">
    <citation type="submission" date="2023-07" db="EMBL/GenBank/DDBJ databases">
        <title>Genomic Encyclopedia of Type Strains, Phase IV (KMG-IV): sequencing the most valuable type-strain genomes for metagenomic binning, comparative biology and taxonomic classification.</title>
        <authorList>
            <person name="Goeker M."/>
        </authorList>
    </citation>
    <scope>NUCLEOTIDE SEQUENCE [LARGE SCALE GENOMIC DNA]</scope>
    <source>
        <strain evidence="1 2">DSM 100301</strain>
    </source>
</reference>
<comment type="caution">
    <text evidence="1">The sequence shown here is derived from an EMBL/GenBank/DDBJ whole genome shotgun (WGS) entry which is preliminary data.</text>
</comment>
<dbReference type="Proteomes" id="UP001235269">
    <property type="component" value="Unassembled WGS sequence"/>
</dbReference>
<evidence type="ECO:0008006" key="3">
    <source>
        <dbReference type="Google" id="ProtNLM"/>
    </source>
</evidence>
<evidence type="ECO:0000313" key="2">
    <source>
        <dbReference type="Proteomes" id="UP001235269"/>
    </source>
</evidence>
<organism evidence="1 2">
    <name type="scientific">Rhizobium paknamense</name>
    <dbReference type="NCBI Taxonomy" id="1206817"/>
    <lineage>
        <taxon>Bacteria</taxon>
        <taxon>Pseudomonadati</taxon>
        <taxon>Pseudomonadota</taxon>
        <taxon>Alphaproteobacteria</taxon>
        <taxon>Hyphomicrobiales</taxon>
        <taxon>Rhizobiaceae</taxon>
        <taxon>Rhizobium/Agrobacterium group</taxon>
        <taxon>Rhizobium</taxon>
    </lineage>
</organism>
<accession>A0ABU0IBI1</accession>
<name>A0ABU0IBI1_9HYPH</name>
<gene>
    <name evidence="1" type="ORF">QO005_001917</name>
</gene>
<dbReference type="EMBL" id="JAUSWH010000005">
    <property type="protein sequence ID" value="MDQ0455577.1"/>
    <property type="molecule type" value="Genomic_DNA"/>
</dbReference>
<proteinExistence type="predicted"/>
<protein>
    <recommendedName>
        <fullName evidence="3">Transcriptional regulator</fullName>
    </recommendedName>
</protein>
<dbReference type="RefSeq" id="WP_307157778.1">
    <property type="nucleotide sequence ID" value="NZ_JAUSWH010000005.1"/>
</dbReference>
<sequence>MTDKEDTSFDLQGRMNAHRELLIGLLTAGLQGQGAFERLVQQLEADSVFRDGQEDPGAVPNRAFREAGSAAAELKIIVYAAKVRVNASPME</sequence>
<evidence type="ECO:0000313" key="1">
    <source>
        <dbReference type="EMBL" id="MDQ0455577.1"/>
    </source>
</evidence>